<organism evidence="1 2">
    <name type="scientific">Deinococcus hopiensis KR-140</name>
    <dbReference type="NCBI Taxonomy" id="695939"/>
    <lineage>
        <taxon>Bacteria</taxon>
        <taxon>Thermotogati</taxon>
        <taxon>Deinococcota</taxon>
        <taxon>Deinococci</taxon>
        <taxon>Deinococcales</taxon>
        <taxon>Deinococcaceae</taxon>
        <taxon>Deinococcus</taxon>
    </lineage>
</organism>
<keyword evidence="2" id="KW-1185">Reference proteome</keyword>
<sequence>MAPRVKRHPHGAPFSPMRIPLAVPGQKEVRTLTHALNRIPRVSFANRNPPVCRLHARNRFFSCPLRFAALQVRLD</sequence>
<reference evidence="1 2" key="1">
    <citation type="submission" date="2017-04" db="EMBL/GenBank/DDBJ databases">
        <authorList>
            <person name="Afonso C.L."/>
            <person name="Miller P.J."/>
            <person name="Scott M.A."/>
            <person name="Spackman E."/>
            <person name="Goraichik I."/>
            <person name="Dimitrov K.M."/>
            <person name="Suarez D.L."/>
            <person name="Swayne D.E."/>
        </authorList>
    </citation>
    <scope>NUCLEOTIDE SEQUENCE [LARGE SCALE GENOMIC DNA]</scope>
    <source>
        <strain evidence="1 2">KR-140</strain>
    </source>
</reference>
<accession>A0A1W1VM33</accession>
<evidence type="ECO:0000313" key="1">
    <source>
        <dbReference type="EMBL" id="SMB94386.1"/>
    </source>
</evidence>
<gene>
    <name evidence="1" type="ORF">SAMN00790413_02364</name>
</gene>
<protein>
    <submittedName>
        <fullName evidence="1">Uncharacterized protein</fullName>
    </submittedName>
</protein>
<dbReference type="AlphaFoldDB" id="A0A1W1VM33"/>
<proteinExistence type="predicted"/>
<name>A0A1W1VM33_9DEIO</name>
<dbReference type="Proteomes" id="UP000192582">
    <property type="component" value="Unassembled WGS sequence"/>
</dbReference>
<dbReference type="STRING" id="695939.SAMN00790413_02364"/>
<dbReference type="EMBL" id="FWWU01000009">
    <property type="protein sequence ID" value="SMB94386.1"/>
    <property type="molecule type" value="Genomic_DNA"/>
</dbReference>
<evidence type="ECO:0000313" key="2">
    <source>
        <dbReference type="Proteomes" id="UP000192582"/>
    </source>
</evidence>